<dbReference type="NCBIfam" id="NF003641">
    <property type="entry name" value="PRK05279.1"/>
    <property type="match status" value="1"/>
</dbReference>
<dbReference type="InterPro" id="IPR000182">
    <property type="entry name" value="GNAT_dom"/>
</dbReference>
<dbReference type="Gene3D" id="3.40.1160.10">
    <property type="entry name" value="Acetylglutamate kinase-like"/>
    <property type="match status" value="1"/>
</dbReference>
<protein>
    <recommendedName>
        <fullName evidence="3">amino-acid N-acetyltransferase</fullName>
        <ecNumber evidence="3">2.3.1.1</ecNumber>
    </recommendedName>
</protein>
<dbReference type="Gene3D" id="3.40.630.30">
    <property type="match status" value="1"/>
</dbReference>
<evidence type="ECO:0000313" key="10">
    <source>
        <dbReference type="EMBL" id="VAW95648.1"/>
    </source>
</evidence>
<gene>
    <name evidence="10" type="ORF">MNBD_GAMMA21-1508</name>
</gene>
<name>A0A3B0ZQ99_9ZZZZ</name>
<dbReference type="Pfam" id="PF13508">
    <property type="entry name" value="Acetyltransf_7"/>
    <property type="match status" value="1"/>
</dbReference>
<dbReference type="InterPro" id="IPR001048">
    <property type="entry name" value="Asp/Glu/Uridylate_kinase"/>
</dbReference>
<dbReference type="InterPro" id="IPR016181">
    <property type="entry name" value="Acyl_CoA_acyltransferase"/>
</dbReference>
<evidence type="ECO:0000256" key="3">
    <source>
        <dbReference type="ARBA" id="ARBA00012697"/>
    </source>
</evidence>
<keyword evidence="6 10" id="KW-0808">Transferase</keyword>
<keyword evidence="5" id="KW-0028">Amino-acid biosynthesis</keyword>
<dbReference type="CDD" id="cd04301">
    <property type="entry name" value="NAT_SF"/>
    <property type="match status" value="1"/>
</dbReference>
<dbReference type="Pfam" id="PF00696">
    <property type="entry name" value="AA_kinase"/>
    <property type="match status" value="1"/>
</dbReference>
<dbReference type="PROSITE" id="PS51186">
    <property type="entry name" value="GNAT"/>
    <property type="match status" value="1"/>
</dbReference>
<dbReference type="EMBL" id="UOFR01000034">
    <property type="protein sequence ID" value="VAW95648.1"/>
    <property type="molecule type" value="Genomic_DNA"/>
</dbReference>
<dbReference type="GO" id="GO:0004042">
    <property type="term" value="F:L-glutamate N-acetyltransferase activity"/>
    <property type="evidence" value="ECO:0007669"/>
    <property type="project" value="InterPro"/>
</dbReference>
<comment type="similarity">
    <text evidence="2">Belongs to the acetyltransferase family. ArgA subfamily.</text>
</comment>
<reference evidence="10" key="1">
    <citation type="submission" date="2018-06" db="EMBL/GenBank/DDBJ databases">
        <authorList>
            <person name="Zhirakovskaya E."/>
        </authorList>
    </citation>
    <scope>NUCLEOTIDE SEQUENCE</scope>
</reference>
<dbReference type="PIRSF" id="PIRSF000423">
    <property type="entry name" value="ArgA"/>
    <property type="match status" value="1"/>
</dbReference>
<organism evidence="10">
    <name type="scientific">hydrothermal vent metagenome</name>
    <dbReference type="NCBI Taxonomy" id="652676"/>
    <lineage>
        <taxon>unclassified sequences</taxon>
        <taxon>metagenomes</taxon>
        <taxon>ecological metagenomes</taxon>
    </lineage>
</organism>
<dbReference type="SUPFAM" id="SSF55729">
    <property type="entry name" value="Acyl-CoA N-acyltransferases (Nat)"/>
    <property type="match status" value="1"/>
</dbReference>
<keyword evidence="7 10" id="KW-0012">Acyltransferase</keyword>
<evidence type="ECO:0000256" key="8">
    <source>
        <dbReference type="ARBA" id="ARBA00048372"/>
    </source>
</evidence>
<proteinExistence type="inferred from homology"/>
<evidence type="ECO:0000256" key="6">
    <source>
        <dbReference type="ARBA" id="ARBA00022679"/>
    </source>
</evidence>
<comment type="pathway">
    <text evidence="1">Amino-acid biosynthesis; L-arginine biosynthesis; N(2)-acetyl-L-ornithine from L-glutamate: step 1/4.</text>
</comment>
<dbReference type="GO" id="GO:0005737">
    <property type="term" value="C:cytoplasm"/>
    <property type="evidence" value="ECO:0007669"/>
    <property type="project" value="InterPro"/>
</dbReference>
<dbReference type="CDD" id="cd04237">
    <property type="entry name" value="AAK_NAGS-ABP"/>
    <property type="match status" value="1"/>
</dbReference>
<dbReference type="EC" id="2.3.1.1" evidence="3"/>
<dbReference type="UniPathway" id="UPA00068">
    <property type="reaction ID" value="UER00106"/>
</dbReference>
<sequence length="441" mass="49992">MREKDQQPSFVEWFRHSTPYIRAFRGRTFVITFGGEMLTDAQFPKLVHDLVLLNSLGIRLVLVHGARPQISKLLKQRDIKTEYVDGIRITNDAALECLKQAAGSVRVEVEALLSMGISDMPLDKLPTRVVSGNFVTAQPLGIRDGVDFCHSGEIRRIDTESIRWHLEDENIVLLSPMGYSPTGEVFNLTAETIATEAARQLEADKLIFMADESLTTGKKSSVMHELTQDDAEQLLRGKKKLKPTTRLLLTHALKASVSGVKRVHIIDRDIDGGLLLELFTRDGVGSMLTANAYETIRRATIDDIGGILDLIRPLEEQGQLVRRSREVLETEVQHFTVIERDGLIVACAAFYPYVNEHLAELACLAVHENYQKEGRGNTIFDYIIKQTRQLGIEKMFVLTTQTAHWFRERGFKNAKLEQLPVKKRSLYNYQRQSKVYIKDLT</sequence>
<feature type="domain" description="N-acetyltransferase" evidence="9">
    <location>
        <begin position="294"/>
        <end position="441"/>
    </location>
</feature>
<dbReference type="NCBIfam" id="TIGR01890">
    <property type="entry name" value="N-Ac-Glu-synth"/>
    <property type="match status" value="1"/>
</dbReference>
<dbReference type="GO" id="GO:0006526">
    <property type="term" value="P:L-arginine biosynthetic process"/>
    <property type="evidence" value="ECO:0007669"/>
    <property type="project" value="UniProtKB-UniPathway"/>
</dbReference>
<dbReference type="InterPro" id="IPR033719">
    <property type="entry name" value="NAGS_kin"/>
</dbReference>
<dbReference type="InterPro" id="IPR036393">
    <property type="entry name" value="AceGlu_kinase-like_sf"/>
</dbReference>
<evidence type="ECO:0000256" key="4">
    <source>
        <dbReference type="ARBA" id="ARBA00022571"/>
    </source>
</evidence>
<dbReference type="HAMAP" id="MF_01105">
    <property type="entry name" value="N_acetyl_glu_synth"/>
    <property type="match status" value="1"/>
</dbReference>
<dbReference type="SUPFAM" id="SSF53633">
    <property type="entry name" value="Carbamate kinase-like"/>
    <property type="match status" value="1"/>
</dbReference>
<evidence type="ECO:0000256" key="7">
    <source>
        <dbReference type="ARBA" id="ARBA00023315"/>
    </source>
</evidence>
<keyword evidence="4" id="KW-0055">Arginine biosynthesis</keyword>
<dbReference type="InterPro" id="IPR010167">
    <property type="entry name" value="NH2A_AcTrfase"/>
</dbReference>
<evidence type="ECO:0000256" key="1">
    <source>
        <dbReference type="ARBA" id="ARBA00004925"/>
    </source>
</evidence>
<dbReference type="PANTHER" id="PTHR30602">
    <property type="entry name" value="AMINO-ACID ACETYLTRANSFERASE"/>
    <property type="match status" value="1"/>
</dbReference>
<evidence type="ECO:0000256" key="5">
    <source>
        <dbReference type="ARBA" id="ARBA00022605"/>
    </source>
</evidence>
<dbReference type="PANTHER" id="PTHR30602:SF12">
    <property type="entry name" value="AMINO-ACID ACETYLTRANSFERASE NAGS1, CHLOROPLASTIC-RELATED"/>
    <property type="match status" value="1"/>
</dbReference>
<dbReference type="AlphaFoldDB" id="A0A3B0ZQ99"/>
<evidence type="ECO:0000256" key="2">
    <source>
        <dbReference type="ARBA" id="ARBA00009145"/>
    </source>
</evidence>
<evidence type="ECO:0000259" key="9">
    <source>
        <dbReference type="PROSITE" id="PS51186"/>
    </source>
</evidence>
<accession>A0A3B0ZQ99</accession>
<comment type="catalytic activity">
    <reaction evidence="8">
        <text>L-glutamate + acetyl-CoA = N-acetyl-L-glutamate + CoA + H(+)</text>
        <dbReference type="Rhea" id="RHEA:24292"/>
        <dbReference type="ChEBI" id="CHEBI:15378"/>
        <dbReference type="ChEBI" id="CHEBI:29985"/>
        <dbReference type="ChEBI" id="CHEBI:44337"/>
        <dbReference type="ChEBI" id="CHEBI:57287"/>
        <dbReference type="ChEBI" id="CHEBI:57288"/>
        <dbReference type="EC" id="2.3.1.1"/>
    </reaction>
</comment>